<dbReference type="InterPro" id="IPR043129">
    <property type="entry name" value="ATPase_NBD"/>
</dbReference>
<name>A0A0W8FR47_9ZZZZ</name>
<evidence type="ECO:0000256" key="1">
    <source>
        <dbReference type="ARBA" id="ARBA00001966"/>
    </source>
</evidence>
<dbReference type="GO" id="GO:0018522">
    <property type="term" value="F:benzoyl-CoA reductase activity"/>
    <property type="evidence" value="ECO:0007669"/>
    <property type="project" value="UniProtKB-EC"/>
</dbReference>
<keyword evidence="2" id="KW-0479">Metal-binding</keyword>
<dbReference type="Pfam" id="PF01869">
    <property type="entry name" value="BcrAD_BadFG"/>
    <property type="match status" value="1"/>
</dbReference>
<protein>
    <submittedName>
        <fullName evidence="6">Benzoyl-coa reductase subunit badg</fullName>
        <ecNumber evidence="6">1.3.7.8</ecNumber>
    </submittedName>
</protein>
<dbReference type="InterPro" id="IPR008275">
    <property type="entry name" value="CoA_E_activase_dom"/>
</dbReference>
<keyword evidence="3" id="KW-0408">Iron</keyword>
<feature type="domain" description="ATPase BadF/BadG/BcrA/BcrD type" evidence="5">
    <location>
        <begin position="8"/>
        <end position="259"/>
    </location>
</feature>
<sequence>MTKKYFGGCDIGSTTGKAVILNENGTMVASIIVPSEIDPEVTSIQALEKACAQVPDLGSHKNLTYLVGTGYGRNEVAFANENISEISCHAMGTFSCAPAIKTLVDIGGQDVKTISIDNDGSVLEFAMNDKCAAGTGRFFEAMSRIFRMDLDEFASLSLKAKKVIPVTAQCSVFAESEVISLLARRNPPEDIAAGIEMAVSKRCFTLLKRIGMRPQVTVTGGCAKNKGLIKALTKVINMEVTPLPVDPQIIGALGAAVFAIKRRQ</sequence>
<evidence type="ECO:0000313" key="6">
    <source>
        <dbReference type="EMBL" id="KUG23273.1"/>
    </source>
</evidence>
<dbReference type="GO" id="GO:0051536">
    <property type="term" value="F:iron-sulfur cluster binding"/>
    <property type="evidence" value="ECO:0007669"/>
    <property type="project" value="UniProtKB-KW"/>
</dbReference>
<dbReference type="Gene3D" id="3.30.420.40">
    <property type="match status" value="2"/>
</dbReference>
<gene>
    <name evidence="6" type="ORF">ASZ90_006934</name>
</gene>
<dbReference type="PANTHER" id="PTHR32329:SF2">
    <property type="entry name" value="BIFUNCTIONAL PROTEIN [INCLUDES 2-HYDROXYACYL-COA DEHYDRATASE (N-TER) AND ITS ACTIVATOR DOMAIN (C_TERM)"/>
    <property type="match status" value="1"/>
</dbReference>
<proteinExistence type="predicted"/>
<dbReference type="EC" id="1.3.7.8" evidence="6"/>
<organism evidence="6">
    <name type="scientific">hydrocarbon metagenome</name>
    <dbReference type="NCBI Taxonomy" id="938273"/>
    <lineage>
        <taxon>unclassified sequences</taxon>
        <taxon>metagenomes</taxon>
        <taxon>ecological metagenomes</taxon>
    </lineage>
</organism>
<dbReference type="PANTHER" id="PTHR32329">
    <property type="entry name" value="BIFUNCTIONAL PROTEIN [INCLUDES 2-HYDROXYACYL-COA DEHYDRATASE (N-TER) AND ITS ACTIVATOR DOMAIN (C_TERM)-RELATED"/>
    <property type="match status" value="1"/>
</dbReference>
<evidence type="ECO:0000259" key="5">
    <source>
        <dbReference type="Pfam" id="PF01869"/>
    </source>
</evidence>
<evidence type="ECO:0000256" key="2">
    <source>
        <dbReference type="ARBA" id="ARBA00022723"/>
    </source>
</evidence>
<dbReference type="EMBL" id="LNQE01000914">
    <property type="protein sequence ID" value="KUG23273.1"/>
    <property type="molecule type" value="Genomic_DNA"/>
</dbReference>
<keyword evidence="4" id="KW-0411">Iron-sulfur</keyword>
<dbReference type="NCBIfam" id="TIGR00241">
    <property type="entry name" value="CoA_E_activ"/>
    <property type="match status" value="1"/>
</dbReference>
<dbReference type="AlphaFoldDB" id="A0A0W8FR47"/>
<evidence type="ECO:0000256" key="4">
    <source>
        <dbReference type="ARBA" id="ARBA00023014"/>
    </source>
</evidence>
<dbReference type="InterPro" id="IPR051805">
    <property type="entry name" value="Dehydratase_Activator_Redct"/>
</dbReference>
<comment type="caution">
    <text evidence="6">The sequence shown here is derived from an EMBL/GenBank/DDBJ whole genome shotgun (WGS) entry which is preliminary data.</text>
</comment>
<accession>A0A0W8FR47</accession>
<keyword evidence="6" id="KW-0560">Oxidoreductase</keyword>
<comment type="cofactor">
    <cofactor evidence="1">
        <name>[4Fe-4S] cluster</name>
        <dbReference type="ChEBI" id="CHEBI:49883"/>
    </cofactor>
</comment>
<dbReference type="InterPro" id="IPR002731">
    <property type="entry name" value="ATPase_BadF"/>
</dbReference>
<reference evidence="6" key="1">
    <citation type="journal article" date="2015" name="Proc. Natl. Acad. Sci. U.S.A.">
        <title>Networks of energetic and metabolic interactions define dynamics in microbial communities.</title>
        <authorList>
            <person name="Embree M."/>
            <person name="Liu J.K."/>
            <person name="Al-Bassam M.M."/>
            <person name="Zengler K."/>
        </authorList>
    </citation>
    <scope>NUCLEOTIDE SEQUENCE</scope>
</reference>
<evidence type="ECO:0000256" key="3">
    <source>
        <dbReference type="ARBA" id="ARBA00023004"/>
    </source>
</evidence>
<dbReference type="GO" id="GO:0046872">
    <property type="term" value="F:metal ion binding"/>
    <property type="evidence" value="ECO:0007669"/>
    <property type="project" value="UniProtKB-KW"/>
</dbReference>
<dbReference type="CDD" id="cd24036">
    <property type="entry name" value="ASKHA_NBD_BcrAD_BadFG_HgdC_HadI"/>
    <property type="match status" value="1"/>
</dbReference>
<dbReference type="SUPFAM" id="SSF53067">
    <property type="entry name" value="Actin-like ATPase domain"/>
    <property type="match status" value="1"/>
</dbReference>